<dbReference type="HOGENOM" id="CLU_3150861_0_0_6"/>
<accession>S3ISN6</accession>
<evidence type="ECO:0000313" key="1">
    <source>
        <dbReference type="EMBL" id="EPF15551.1"/>
    </source>
</evidence>
<sequence>MCFPSRIRFRASLPAFSSGNKENAILPAPESGWMLICRGLHGKLADYY</sequence>
<reference evidence="1 2" key="1">
    <citation type="submission" date="2013-04" db="EMBL/GenBank/DDBJ databases">
        <authorList>
            <person name="Weinstock G."/>
            <person name="Sodergren E."/>
            <person name="Lobos E.A."/>
            <person name="Fulton L."/>
            <person name="Fulton R."/>
            <person name="Courtney L."/>
            <person name="Fronick C."/>
            <person name="O'Laughlin M."/>
            <person name="Godfrey J."/>
            <person name="Wilson R.M."/>
            <person name="Miner T."/>
            <person name="Farmer C."/>
            <person name="Delehaunty K."/>
            <person name="Cordes M."/>
            <person name="Minx P."/>
            <person name="Tomlinson C."/>
            <person name="Chen J."/>
            <person name="Wollam A."/>
            <person name="Pepin K.H."/>
            <person name="Palsikar V.B."/>
            <person name="Zhang X."/>
            <person name="Suruliraj S."/>
            <person name="Perna N.T."/>
            <person name="Plunkett G."/>
            <person name="Warren W."/>
            <person name="Mitreva M."/>
            <person name="Mardis E.R."/>
            <person name="Wilson R.K."/>
        </authorList>
    </citation>
    <scope>NUCLEOTIDE SEQUENCE [LARGE SCALE GENOMIC DNA]</scope>
    <source>
        <strain evidence="1 2">DSM 4568</strain>
    </source>
</reference>
<protein>
    <submittedName>
        <fullName evidence="1">Uncharacterized protein</fullName>
    </submittedName>
</protein>
<dbReference type="AlphaFoldDB" id="S3ISN6"/>
<dbReference type="Proteomes" id="UP000014585">
    <property type="component" value="Unassembled WGS sequence"/>
</dbReference>
<dbReference type="PATRIC" id="fig|566551.4.peg.2939"/>
<dbReference type="STRING" id="566551.HMPREF0201_03223"/>
<name>S3ISN6_9ENTR</name>
<organism evidence="1 2">
    <name type="scientific">Cedecea davisae DSM 4568</name>
    <dbReference type="NCBI Taxonomy" id="566551"/>
    <lineage>
        <taxon>Bacteria</taxon>
        <taxon>Pseudomonadati</taxon>
        <taxon>Pseudomonadota</taxon>
        <taxon>Gammaproteobacteria</taxon>
        <taxon>Enterobacterales</taxon>
        <taxon>Enterobacteriaceae</taxon>
        <taxon>Cedecea</taxon>
    </lineage>
</organism>
<gene>
    <name evidence="1" type="ORF">HMPREF0201_03223</name>
</gene>
<comment type="caution">
    <text evidence="1">The sequence shown here is derived from an EMBL/GenBank/DDBJ whole genome shotgun (WGS) entry which is preliminary data.</text>
</comment>
<proteinExistence type="predicted"/>
<evidence type="ECO:0000313" key="2">
    <source>
        <dbReference type="Proteomes" id="UP000014585"/>
    </source>
</evidence>
<dbReference type="EMBL" id="ATDT01000029">
    <property type="protein sequence ID" value="EPF15551.1"/>
    <property type="molecule type" value="Genomic_DNA"/>
</dbReference>